<dbReference type="EMBL" id="JBEPMX010000015">
    <property type="protein sequence ID" value="MET3684298.1"/>
    <property type="molecule type" value="Genomic_DNA"/>
</dbReference>
<dbReference type="InterPro" id="IPR024563">
    <property type="entry name" value="YqhR"/>
</dbReference>
<organism evidence="2 3">
    <name type="scientific">Alkalibacillus flavidus</name>
    <dbReference type="NCBI Taxonomy" id="546021"/>
    <lineage>
        <taxon>Bacteria</taxon>
        <taxon>Bacillati</taxon>
        <taxon>Bacillota</taxon>
        <taxon>Bacilli</taxon>
        <taxon>Bacillales</taxon>
        <taxon>Bacillaceae</taxon>
        <taxon>Alkalibacillus</taxon>
    </lineage>
</organism>
<keyword evidence="3" id="KW-1185">Reference proteome</keyword>
<feature type="transmembrane region" description="Helical" evidence="1">
    <location>
        <begin position="56"/>
        <end position="79"/>
    </location>
</feature>
<feature type="transmembrane region" description="Helical" evidence="1">
    <location>
        <begin position="91"/>
        <end position="109"/>
    </location>
</feature>
<dbReference type="RefSeq" id="WP_354221515.1">
    <property type="nucleotide sequence ID" value="NZ_JBEPMX010000015.1"/>
</dbReference>
<evidence type="ECO:0000313" key="3">
    <source>
        <dbReference type="Proteomes" id="UP001549167"/>
    </source>
</evidence>
<keyword evidence="1" id="KW-0812">Transmembrane</keyword>
<sequence>MKQKRSVLRNSIITGFVGGVIFSLLNSFTYALKFTDVSHASFIVRSFFQGSWTSTWWIEIINAFMIGLLAVIPAIVYYLTLKQLRGMMPGFLYGIVLWGLIFWLANPLFETVPSLGSLNSETIVTTLCQFVLYGVFVGYTLSYESHDERIARKV</sequence>
<reference evidence="2 3" key="1">
    <citation type="submission" date="2024-06" db="EMBL/GenBank/DDBJ databases">
        <title>Genomic Encyclopedia of Type Strains, Phase IV (KMG-IV): sequencing the most valuable type-strain genomes for metagenomic binning, comparative biology and taxonomic classification.</title>
        <authorList>
            <person name="Goeker M."/>
        </authorList>
    </citation>
    <scope>NUCLEOTIDE SEQUENCE [LARGE SCALE GENOMIC DNA]</scope>
    <source>
        <strain evidence="2 3">DSM 23520</strain>
    </source>
</reference>
<dbReference type="Proteomes" id="UP001549167">
    <property type="component" value="Unassembled WGS sequence"/>
</dbReference>
<evidence type="ECO:0000256" key="1">
    <source>
        <dbReference type="SAM" id="Phobius"/>
    </source>
</evidence>
<feature type="transmembrane region" description="Helical" evidence="1">
    <location>
        <begin position="12"/>
        <end position="32"/>
    </location>
</feature>
<keyword evidence="1" id="KW-1133">Transmembrane helix</keyword>
<dbReference type="Pfam" id="PF11085">
    <property type="entry name" value="YqhR"/>
    <property type="match status" value="1"/>
</dbReference>
<proteinExistence type="predicted"/>
<name>A0ABV2KXJ6_9BACI</name>
<evidence type="ECO:0000313" key="2">
    <source>
        <dbReference type="EMBL" id="MET3684298.1"/>
    </source>
</evidence>
<keyword evidence="1" id="KW-0472">Membrane</keyword>
<comment type="caution">
    <text evidence="2">The sequence shown here is derived from an EMBL/GenBank/DDBJ whole genome shotgun (WGS) entry which is preliminary data.</text>
</comment>
<gene>
    <name evidence="2" type="ORF">ABID56_002424</name>
</gene>
<feature type="transmembrane region" description="Helical" evidence="1">
    <location>
        <begin position="121"/>
        <end position="143"/>
    </location>
</feature>
<accession>A0ABV2KXJ6</accession>
<protein>
    <submittedName>
        <fullName evidence="2">Uncharacterized protein</fullName>
    </submittedName>
</protein>